<organism evidence="2 3">
    <name type="scientific">Sistotremastrum suecicum HHB10207 ss-3</name>
    <dbReference type="NCBI Taxonomy" id="1314776"/>
    <lineage>
        <taxon>Eukaryota</taxon>
        <taxon>Fungi</taxon>
        <taxon>Dikarya</taxon>
        <taxon>Basidiomycota</taxon>
        <taxon>Agaricomycotina</taxon>
        <taxon>Agaricomycetes</taxon>
        <taxon>Sistotremastrales</taxon>
        <taxon>Sistotremastraceae</taxon>
        <taxon>Sistotremastrum</taxon>
    </lineage>
</organism>
<keyword evidence="3" id="KW-1185">Reference proteome</keyword>
<protein>
    <submittedName>
        <fullName evidence="2">Uncharacterized protein</fullName>
    </submittedName>
</protein>
<dbReference type="EMBL" id="KV428006">
    <property type="protein sequence ID" value="KZT43696.1"/>
    <property type="molecule type" value="Genomic_DNA"/>
</dbReference>
<name>A0A166IFC5_9AGAM</name>
<dbReference type="Proteomes" id="UP000076798">
    <property type="component" value="Unassembled WGS sequence"/>
</dbReference>
<feature type="region of interest" description="Disordered" evidence="1">
    <location>
        <begin position="1"/>
        <end position="22"/>
    </location>
</feature>
<reference evidence="2 3" key="1">
    <citation type="journal article" date="2016" name="Mol. Biol. Evol.">
        <title>Comparative Genomics of Early-Diverging Mushroom-Forming Fungi Provides Insights into the Origins of Lignocellulose Decay Capabilities.</title>
        <authorList>
            <person name="Nagy L.G."/>
            <person name="Riley R."/>
            <person name="Tritt A."/>
            <person name="Adam C."/>
            <person name="Daum C."/>
            <person name="Floudas D."/>
            <person name="Sun H."/>
            <person name="Yadav J.S."/>
            <person name="Pangilinan J."/>
            <person name="Larsson K.H."/>
            <person name="Matsuura K."/>
            <person name="Barry K."/>
            <person name="Labutti K."/>
            <person name="Kuo R."/>
            <person name="Ohm R.A."/>
            <person name="Bhattacharya S.S."/>
            <person name="Shirouzu T."/>
            <person name="Yoshinaga Y."/>
            <person name="Martin F.M."/>
            <person name="Grigoriev I.V."/>
            <person name="Hibbett D.S."/>
        </authorList>
    </citation>
    <scope>NUCLEOTIDE SEQUENCE [LARGE SCALE GENOMIC DNA]</scope>
    <source>
        <strain evidence="2 3">HHB10207 ss-3</strain>
    </source>
</reference>
<gene>
    <name evidence="2" type="ORF">SISSUDRAFT_1039567</name>
</gene>
<sequence length="78" mass="8547">MSVHGPAKDLYESQPTHDSGVTASLDGEVKAFMENLPDSVRSLDATLDPDAPIKFSNPKTKTRRSLPFSAANFWKRLG</sequence>
<proteinExistence type="predicted"/>
<feature type="compositionally biased region" description="Basic and acidic residues" evidence="1">
    <location>
        <begin position="1"/>
        <end position="11"/>
    </location>
</feature>
<evidence type="ECO:0000313" key="3">
    <source>
        <dbReference type="Proteomes" id="UP000076798"/>
    </source>
</evidence>
<dbReference type="AlphaFoldDB" id="A0A166IFC5"/>
<feature type="compositionally biased region" description="Polar residues" evidence="1">
    <location>
        <begin position="13"/>
        <end position="22"/>
    </location>
</feature>
<evidence type="ECO:0000256" key="1">
    <source>
        <dbReference type="SAM" id="MobiDB-lite"/>
    </source>
</evidence>
<accession>A0A166IFC5</accession>
<evidence type="ECO:0000313" key="2">
    <source>
        <dbReference type="EMBL" id="KZT43696.1"/>
    </source>
</evidence>